<keyword evidence="1" id="KW-0812">Transmembrane</keyword>
<feature type="transmembrane region" description="Helical" evidence="1">
    <location>
        <begin position="32"/>
        <end position="49"/>
    </location>
</feature>
<dbReference type="EMBL" id="AGSI01000029">
    <property type="protein sequence ID" value="EIE18008.1"/>
    <property type="molecule type" value="Genomic_DNA"/>
</dbReference>
<evidence type="ECO:0000313" key="3">
    <source>
        <dbReference type="Proteomes" id="UP000007264"/>
    </source>
</evidence>
<dbReference type="RefSeq" id="XP_005642552.1">
    <property type="nucleotide sequence ID" value="XM_005642495.1"/>
</dbReference>
<keyword evidence="1" id="KW-1133">Transmembrane helix</keyword>
<dbReference type="KEGG" id="csl:COCSUDRAFT_68429"/>
<reference evidence="2 3" key="1">
    <citation type="journal article" date="2012" name="Genome Biol.">
        <title>The genome of the polar eukaryotic microalga coccomyxa subellipsoidea reveals traits of cold adaptation.</title>
        <authorList>
            <person name="Blanc G."/>
            <person name="Agarkova I."/>
            <person name="Grimwood J."/>
            <person name="Kuo A."/>
            <person name="Brueggeman A."/>
            <person name="Dunigan D."/>
            <person name="Gurnon J."/>
            <person name="Ladunga I."/>
            <person name="Lindquist E."/>
            <person name="Lucas S."/>
            <person name="Pangilinan J."/>
            <person name="Proschold T."/>
            <person name="Salamov A."/>
            <person name="Schmutz J."/>
            <person name="Weeks D."/>
            <person name="Yamada T."/>
            <person name="Claverie J.M."/>
            <person name="Grigoriev I."/>
            <person name="Van Etten J."/>
            <person name="Lomsadze A."/>
            <person name="Borodovsky M."/>
        </authorList>
    </citation>
    <scope>NUCLEOTIDE SEQUENCE [LARGE SCALE GENOMIC DNA]</scope>
    <source>
        <strain evidence="2 3">C-169</strain>
    </source>
</reference>
<organism evidence="2 3">
    <name type="scientific">Coccomyxa subellipsoidea (strain C-169)</name>
    <name type="common">Green microalga</name>
    <dbReference type="NCBI Taxonomy" id="574566"/>
    <lineage>
        <taxon>Eukaryota</taxon>
        <taxon>Viridiplantae</taxon>
        <taxon>Chlorophyta</taxon>
        <taxon>core chlorophytes</taxon>
        <taxon>Trebouxiophyceae</taxon>
        <taxon>Trebouxiophyceae incertae sedis</taxon>
        <taxon>Coccomyxaceae</taxon>
        <taxon>Coccomyxa</taxon>
        <taxon>Coccomyxa subellipsoidea</taxon>
    </lineage>
</organism>
<dbReference type="GeneID" id="17035971"/>
<dbReference type="Gene3D" id="3.30.40.10">
    <property type="entry name" value="Zinc/RING finger domain, C3HC4 (zinc finger)"/>
    <property type="match status" value="1"/>
</dbReference>
<evidence type="ECO:0000313" key="2">
    <source>
        <dbReference type="EMBL" id="EIE18008.1"/>
    </source>
</evidence>
<proteinExistence type="predicted"/>
<protein>
    <submittedName>
        <fullName evidence="2">Uncharacterized protein</fullName>
    </submittedName>
</protein>
<gene>
    <name evidence="2" type="ORF">COCSUDRAFT_68429</name>
</gene>
<evidence type="ECO:0000256" key="1">
    <source>
        <dbReference type="SAM" id="Phobius"/>
    </source>
</evidence>
<comment type="caution">
    <text evidence="2">The sequence shown here is derived from an EMBL/GenBank/DDBJ whole genome shotgun (WGS) entry which is preliminary data.</text>
</comment>
<dbReference type="Proteomes" id="UP000007264">
    <property type="component" value="Unassembled WGS sequence"/>
</dbReference>
<keyword evidence="3" id="KW-1185">Reference proteome</keyword>
<dbReference type="InterPro" id="IPR013083">
    <property type="entry name" value="Znf_RING/FYVE/PHD"/>
</dbReference>
<sequence>MGCRPDLQAPQMWLQTLCVYALWPSGFGFADTVKIIIIIIIMSFLYSGYQQNLSRSIRRRVKVCLDDHPLEELFTASMCGHAWMCREAARKTVLQAIRGSSLPIPCPICQAGGEALCARCT</sequence>
<dbReference type="AlphaFoldDB" id="I0YHY9"/>
<name>I0YHY9_COCSC</name>
<keyword evidence="1" id="KW-0472">Membrane</keyword>
<accession>I0YHY9</accession>